<dbReference type="InParanoid" id="A0A6I9QAF3"/>
<dbReference type="Proteomes" id="UP000504607">
    <property type="component" value="Unplaced"/>
</dbReference>
<feature type="transmembrane region" description="Helical" evidence="7">
    <location>
        <begin position="77"/>
        <end position="102"/>
    </location>
</feature>
<dbReference type="Pfam" id="PF06749">
    <property type="entry name" value="DUF1218"/>
    <property type="match status" value="1"/>
</dbReference>
<dbReference type="FunCoup" id="A0A6I9QAF3">
    <property type="interactions" value="1621"/>
</dbReference>
<gene>
    <name evidence="9" type="primary">LOC105032822</name>
</gene>
<evidence type="ECO:0000256" key="7">
    <source>
        <dbReference type="SAM" id="Phobius"/>
    </source>
</evidence>
<keyword evidence="4 7" id="KW-1133">Transmembrane helix</keyword>
<comment type="subcellular location">
    <subcellularLocation>
        <location evidence="1">Endomembrane system</location>
        <topology evidence="1">Multi-pass membrane protein</topology>
    </subcellularLocation>
</comment>
<dbReference type="KEGG" id="egu:105032822"/>
<evidence type="ECO:0000313" key="9">
    <source>
        <dbReference type="RefSeq" id="XP_010905697.1"/>
    </source>
</evidence>
<evidence type="ECO:0000313" key="8">
    <source>
        <dbReference type="Proteomes" id="UP000504607"/>
    </source>
</evidence>
<accession>A0A6I9QAF3</accession>
<feature type="transmembrane region" description="Helical" evidence="7">
    <location>
        <begin position="178"/>
        <end position="199"/>
    </location>
</feature>
<sequence>MANMQALSHKTHLSTNVSNGLALLLVALSVICGLFSFVLCLAAEGSRTEATWYIMSDQGHGSAASVCTYDASGRRPLAFAVGAFLSLVVAMFAEHAYLLVVITSRPPPASAPQTPPLEIADVQCRLRTHKLWARNLYLMAWICFAIAEALLLIAMAVESSHLCQWAKPRSSCRVIRPGLFAAAGVFGSLTVLLGIALYVTASSTQKLRQTLQGMLMAFPSAPPLPI</sequence>
<proteinExistence type="inferred from homology"/>
<reference evidence="9" key="1">
    <citation type="submission" date="2025-08" db="UniProtKB">
        <authorList>
            <consortium name="RefSeq"/>
        </authorList>
    </citation>
    <scope>IDENTIFICATION</scope>
</reference>
<dbReference type="InterPro" id="IPR009606">
    <property type="entry name" value="DEAL/Modifying_wall_lignin1/2"/>
</dbReference>
<protein>
    <submittedName>
        <fullName evidence="9">Uncharacterized protein LOC105032822</fullName>
    </submittedName>
</protein>
<evidence type="ECO:0000256" key="2">
    <source>
        <dbReference type="ARBA" id="ARBA00022692"/>
    </source>
</evidence>
<evidence type="ECO:0000256" key="1">
    <source>
        <dbReference type="ARBA" id="ARBA00004127"/>
    </source>
</evidence>
<name>A0A6I9QAF3_ELAGV</name>
<feature type="transmembrane region" description="Helical" evidence="7">
    <location>
        <begin position="136"/>
        <end position="157"/>
    </location>
</feature>
<evidence type="ECO:0000256" key="3">
    <source>
        <dbReference type="ARBA" id="ARBA00022729"/>
    </source>
</evidence>
<evidence type="ECO:0000256" key="4">
    <source>
        <dbReference type="ARBA" id="ARBA00022989"/>
    </source>
</evidence>
<keyword evidence="2 7" id="KW-0812">Transmembrane</keyword>
<dbReference type="PANTHER" id="PTHR31769">
    <property type="entry name" value="OS07G0462200 PROTEIN-RELATED"/>
    <property type="match status" value="1"/>
</dbReference>
<keyword evidence="5 7" id="KW-0472">Membrane</keyword>
<dbReference type="InterPro" id="IPR052222">
    <property type="entry name" value="DESIGUAL"/>
</dbReference>
<dbReference type="RefSeq" id="XP_010905697.1">
    <property type="nucleotide sequence ID" value="XM_010907395.3"/>
</dbReference>
<keyword evidence="3" id="KW-0732">Signal</keyword>
<organism evidence="8 9">
    <name type="scientific">Elaeis guineensis var. tenera</name>
    <name type="common">Oil palm</name>
    <dbReference type="NCBI Taxonomy" id="51953"/>
    <lineage>
        <taxon>Eukaryota</taxon>
        <taxon>Viridiplantae</taxon>
        <taxon>Streptophyta</taxon>
        <taxon>Embryophyta</taxon>
        <taxon>Tracheophyta</taxon>
        <taxon>Spermatophyta</taxon>
        <taxon>Magnoliopsida</taxon>
        <taxon>Liliopsida</taxon>
        <taxon>Arecaceae</taxon>
        <taxon>Arecoideae</taxon>
        <taxon>Cocoseae</taxon>
        <taxon>Elaeidinae</taxon>
        <taxon>Elaeis</taxon>
    </lineage>
</organism>
<dbReference type="GeneID" id="105032822"/>
<dbReference type="AlphaFoldDB" id="A0A6I9QAF3"/>
<feature type="transmembrane region" description="Helical" evidence="7">
    <location>
        <begin position="20"/>
        <end position="43"/>
    </location>
</feature>
<keyword evidence="8" id="KW-1185">Reference proteome</keyword>
<dbReference type="OrthoDB" id="1861835at2759"/>
<comment type="similarity">
    <text evidence="6">Belongs to the DESIGUAL family.</text>
</comment>
<evidence type="ECO:0000256" key="6">
    <source>
        <dbReference type="ARBA" id="ARBA00029467"/>
    </source>
</evidence>
<dbReference type="GO" id="GO:0012505">
    <property type="term" value="C:endomembrane system"/>
    <property type="evidence" value="ECO:0007669"/>
    <property type="project" value="UniProtKB-SubCell"/>
</dbReference>
<evidence type="ECO:0000256" key="5">
    <source>
        <dbReference type="ARBA" id="ARBA00023136"/>
    </source>
</evidence>